<evidence type="ECO:0000256" key="4">
    <source>
        <dbReference type="PROSITE-ProRule" id="PRU00134"/>
    </source>
</evidence>
<dbReference type="EMBL" id="MCGO01000022">
    <property type="protein sequence ID" value="ORY44530.1"/>
    <property type="molecule type" value="Genomic_DNA"/>
</dbReference>
<dbReference type="OrthoDB" id="2106083at2759"/>
<sequence length="230" mass="25605">MNATETEHASKLLAEIFPGDVEEQSKILDGMKNMSLASGGPEAVGGYKCANKGCTNAGLKQCAKCHQARYCSQDCQKQDWKALHKAKCGKDRGVAFGVDPQSFLNAHTSGNGQWHAGLNRKRIIERFVMSFQLRVEDTYVFTGELMGAYNQNKKATVKEFTDYFKAAKKKGMFPNDWSQSDDEALMAYAKEQIHFAVDKDDVTEKFGYGAMEHIVLRSIADNILGPVSQW</sequence>
<proteinExistence type="predicted"/>
<protein>
    <recommendedName>
        <fullName evidence="5">MYND-type domain-containing protein</fullName>
    </recommendedName>
</protein>
<keyword evidence="2 4" id="KW-0863">Zinc-finger</keyword>
<dbReference type="GO" id="GO:0008270">
    <property type="term" value="F:zinc ion binding"/>
    <property type="evidence" value="ECO:0007669"/>
    <property type="project" value="UniProtKB-KW"/>
</dbReference>
<dbReference type="AlphaFoldDB" id="A0A1Y2CBV6"/>
<dbReference type="InterPro" id="IPR002893">
    <property type="entry name" value="Znf_MYND"/>
</dbReference>
<reference evidence="6 7" key="1">
    <citation type="submission" date="2016-07" db="EMBL/GenBank/DDBJ databases">
        <title>Pervasive Adenine N6-methylation of Active Genes in Fungi.</title>
        <authorList>
            <consortium name="DOE Joint Genome Institute"/>
            <person name="Mondo S.J."/>
            <person name="Dannebaum R.O."/>
            <person name="Kuo R.C."/>
            <person name="Labutti K."/>
            <person name="Haridas S."/>
            <person name="Kuo A."/>
            <person name="Salamov A."/>
            <person name="Ahrendt S.R."/>
            <person name="Lipzen A."/>
            <person name="Sullivan W."/>
            <person name="Andreopoulos W.B."/>
            <person name="Clum A."/>
            <person name="Lindquist E."/>
            <person name="Daum C."/>
            <person name="Ramamoorthy G.K."/>
            <person name="Gryganskyi A."/>
            <person name="Culley D."/>
            <person name="Magnuson J.K."/>
            <person name="James T.Y."/>
            <person name="O'Malley M.A."/>
            <person name="Stajich J.E."/>
            <person name="Spatafora J.W."/>
            <person name="Visel A."/>
            <person name="Grigoriev I.V."/>
        </authorList>
    </citation>
    <scope>NUCLEOTIDE SEQUENCE [LARGE SCALE GENOMIC DNA]</scope>
    <source>
        <strain evidence="6 7">JEL800</strain>
    </source>
</reference>
<accession>A0A1Y2CBV6</accession>
<dbReference type="Gene3D" id="6.10.140.2220">
    <property type="match status" value="1"/>
</dbReference>
<gene>
    <name evidence="6" type="ORF">BCR33DRAFT_717024</name>
</gene>
<evidence type="ECO:0000313" key="6">
    <source>
        <dbReference type="EMBL" id="ORY44530.1"/>
    </source>
</evidence>
<dbReference type="STRING" id="329046.A0A1Y2CBV6"/>
<dbReference type="SUPFAM" id="SSF144232">
    <property type="entry name" value="HIT/MYND zinc finger-like"/>
    <property type="match status" value="1"/>
</dbReference>
<evidence type="ECO:0000256" key="2">
    <source>
        <dbReference type="ARBA" id="ARBA00022771"/>
    </source>
</evidence>
<dbReference type="Pfam" id="PF01753">
    <property type="entry name" value="zf-MYND"/>
    <property type="match status" value="1"/>
</dbReference>
<evidence type="ECO:0000256" key="1">
    <source>
        <dbReference type="ARBA" id="ARBA00022723"/>
    </source>
</evidence>
<dbReference type="PROSITE" id="PS50865">
    <property type="entry name" value="ZF_MYND_2"/>
    <property type="match status" value="1"/>
</dbReference>
<comment type="caution">
    <text evidence="6">The sequence shown here is derived from an EMBL/GenBank/DDBJ whole genome shotgun (WGS) entry which is preliminary data.</text>
</comment>
<evidence type="ECO:0000313" key="7">
    <source>
        <dbReference type="Proteomes" id="UP000193642"/>
    </source>
</evidence>
<evidence type="ECO:0000256" key="3">
    <source>
        <dbReference type="ARBA" id="ARBA00022833"/>
    </source>
</evidence>
<organism evidence="6 7">
    <name type="scientific">Rhizoclosmatium globosum</name>
    <dbReference type="NCBI Taxonomy" id="329046"/>
    <lineage>
        <taxon>Eukaryota</taxon>
        <taxon>Fungi</taxon>
        <taxon>Fungi incertae sedis</taxon>
        <taxon>Chytridiomycota</taxon>
        <taxon>Chytridiomycota incertae sedis</taxon>
        <taxon>Chytridiomycetes</taxon>
        <taxon>Chytridiales</taxon>
        <taxon>Chytriomycetaceae</taxon>
        <taxon>Rhizoclosmatium</taxon>
    </lineage>
</organism>
<evidence type="ECO:0000259" key="5">
    <source>
        <dbReference type="PROSITE" id="PS50865"/>
    </source>
</evidence>
<dbReference type="Proteomes" id="UP000193642">
    <property type="component" value="Unassembled WGS sequence"/>
</dbReference>
<keyword evidence="3" id="KW-0862">Zinc</keyword>
<name>A0A1Y2CBV6_9FUNG</name>
<keyword evidence="7" id="KW-1185">Reference proteome</keyword>
<feature type="domain" description="MYND-type" evidence="5">
    <location>
        <begin position="49"/>
        <end position="88"/>
    </location>
</feature>
<keyword evidence="1" id="KW-0479">Metal-binding</keyword>
<dbReference type="PROSITE" id="PS01360">
    <property type="entry name" value="ZF_MYND_1"/>
    <property type="match status" value="1"/>
</dbReference>